<evidence type="ECO:0000313" key="3">
    <source>
        <dbReference type="Proteomes" id="UP000821866"/>
    </source>
</evidence>
<gene>
    <name evidence="2" type="ORF">HPB51_027103</name>
</gene>
<reference evidence="2" key="2">
    <citation type="submission" date="2021-09" db="EMBL/GenBank/DDBJ databases">
        <authorList>
            <person name="Jia N."/>
            <person name="Wang J."/>
            <person name="Shi W."/>
            <person name="Du L."/>
            <person name="Sun Y."/>
            <person name="Zhan W."/>
            <person name="Jiang J."/>
            <person name="Wang Q."/>
            <person name="Zhang B."/>
            <person name="Ji P."/>
            <person name="Sakyi L.B."/>
            <person name="Cui X."/>
            <person name="Yuan T."/>
            <person name="Jiang B."/>
            <person name="Yang W."/>
            <person name="Lam T.T.-Y."/>
            <person name="Chang Q."/>
            <person name="Ding S."/>
            <person name="Wang X."/>
            <person name="Zhu J."/>
            <person name="Ruan X."/>
            <person name="Zhao L."/>
            <person name="Wei J."/>
            <person name="Que T."/>
            <person name="Du C."/>
            <person name="Cheng J."/>
            <person name="Dai P."/>
            <person name="Han X."/>
            <person name="Huang E."/>
            <person name="Gao Y."/>
            <person name="Liu J."/>
            <person name="Shao H."/>
            <person name="Ye R."/>
            <person name="Li L."/>
            <person name="Wei W."/>
            <person name="Wang X."/>
            <person name="Wang C."/>
            <person name="Huo Q."/>
            <person name="Li W."/>
            <person name="Guo W."/>
            <person name="Chen H."/>
            <person name="Chen S."/>
            <person name="Zhou L."/>
            <person name="Zhou L."/>
            <person name="Ni X."/>
            <person name="Tian J."/>
            <person name="Zhou Y."/>
            <person name="Sheng Y."/>
            <person name="Liu T."/>
            <person name="Pan Y."/>
            <person name="Xia L."/>
            <person name="Li J."/>
            <person name="Zhao F."/>
            <person name="Cao W."/>
        </authorList>
    </citation>
    <scope>NUCLEOTIDE SEQUENCE</scope>
    <source>
        <strain evidence="2">Rmic-2018</strain>
        <tissue evidence="2">Larvae</tissue>
    </source>
</reference>
<dbReference type="AlphaFoldDB" id="A0A9J6D168"/>
<organism evidence="2 3">
    <name type="scientific">Rhipicephalus microplus</name>
    <name type="common">Cattle tick</name>
    <name type="synonym">Boophilus microplus</name>
    <dbReference type="NCBI Taxonomy" id="6941"/>
    <lineage>
        <taxon>Eukaryota</taxon>
        <taxon>Metazoa</taxon>
        <taxon>Ecdysozoa</taxon>
        <taxon>Arthropoda</taxon>
        <taxon>Chelicerata</taxon>
        <taxon>Arachnida</taxon>
        <taxon>Acari</taxon>
        <taxon>Parasitiformes</taxon>
        <taxon>Ixodida</taxon>
        <taxon>Ixodoidea</taxon>
        <taxon>Ixodidae</taxon>
        <taxon>Rhipicephalinae</taxon>
        <taxon>Rhipicephalus</taxon>
        <taxon>Boophilus</taxon>
    </lineage>
</organism>
<dbReference type="Proteomes" id="UP000821866">
    <property type="component" value="Unassembled WGS sequence"/>
</dbReference>
<name>A0A9J6D168_RHIMP</name>
<proteinExistence type="predicted"/>
<evidence type="ECO:0000313" key="2">
    <source>
        <dbReference type="EMBL" id="KAH7971556.1"/>
    </source>
</evidence>
<evidence type="ECO:0000256" key="1">
    <source>
        <dbReference type="SAM" id="MobiDB-lite"/>
    </source>
</evidence>
<sequence>MNHNLKESNLFSNCSRRSCYLRFVYDQKPTATTSAQGSSPSSTEPDHFQVIPTVIVPKRKMGTKQKPKHSFGFESTSRGPYNKPSNVETGRLDLLVHFRMQQESPHGKRQSTEVQNASQGLDSKCPSKDKKATTLWTMSNSKCKRLGAGKSNISSPKSAQGEDEFKVDEVFDHETPRLKVTKQGAVDIMTQRRNFLQENAPSKEHDLWKALSISQVQMTLDMHGTITVLLDRSQLFEVIYDYLYTFVFYNCTDDEDDRLADTFTEFFSDGILQDAGEDVVIAGDSWRGDSFRMLVITGDGVRQGKSVLSSNSSVCVSAGGGGDNELAASRTKNGSSQIPSLCLHHSRALQGMQQTCDAKVQTKRLQPSRITELNSGLQERDVKIMQLKHRPNAIPESQAHQPQQIYDMICTVERFHHHHI</sequence>
<feature type="compositionally biased region" description="Polar residues" evidence="1">
    <location>
        <begin position="73"/>
        <end position="87"/>
    </location>
</feature>
<feature type="compositionally biased region" description="Polar residues" evidence="1">
    <location>
        <begin position="112"/>
        <end position="121"/>
    </location>
</feature>
<protein>
    <submittedName>
        <fullName evidence="2">Uncharacterized protein</fullName>
    </submittedName>
</protein>
<accession>A0A9J6D168</accession>
<reference evidence="2" key="1">
    <citation type="journal article" date="2020" name="Cell">
        <title>Large-Scale Comparative Analyses of Tick Genomes Elucidate Their Genetic Diversity and Vector Capacities.</title>
        <authorList>
            <consortium name="Tick Genome and Microbiome Consortium (TIGMIC)"/>
            <person name="Jia N."/>
            <person name="Wang J."/>
            <person name="Shi W."/>
            <person name="Du L."/>
            <person name="Sun Y."/>
            <person name="Zhan W."/>
            <person name="Jiang J.F."/>
            <person name="Wang Q."/>
            <person name="Zhang B."/>
            <person name="Ji P."/>
            <person name="Bell-Sakyi L."/>
            <person name="Cui X.M."/>
            <person name="Yuan T.T."/>
            <person name="Jiang B.G."/>
            <person name="Yang W.F."/>
            <person name="Lam T.T."/>
            <person name="Chang Q.C."/>
            <person name="Ding S.J."/>
            <person name="Wang X.J."/>
            <person name="Zhu J.G."/>
            <person name="Ruan X.D."/>
            <person name="Zhao L."/>
            <person name="Wei J.T."/>
            <person name="Ye R.Z."/>
            <person name="Que T.C."/>
            <person name="Du C.H."/>
            <person name="Zhou Y.H."/>
            <person name="Cheng J.X."/>
            <person name="Dai P.F."/>
            <person name="Guo W.B."/>
            <person name="Han X.H."/>
            <person name="Huang E.J."/>
            <person name="Li L.F."/>
            <person name="Wei W."/>
            <person name="Gao Y.C."/>
            <person name="Liu J.Z."/>
            <person name="Shao H.Z."/>
            <person name="Wang X."/>
            <person name="Wang C.C."/>
            <person name="Yang T.C."/>
            <person name="Huo Q.B."/>
            <person name="Li W."/>
            <person name="Chen H.Y."/>
            <person name="Chen S.E."/>
            <person name="Zhou L.G."/>
            <person name="Ni X.B."/>
            <person name="Tian J.H."/>
            <person name="Sheng Y."/>
            <person name="Liu T."/>
            <person name="Pan Y.S."/>
            <person name="Xia L.Y."/>
            <person name="Li J."/>
            <person name="Zhao F."/>
            <person name="Cao W.C."/>
        </authorList>
    </citation>
    <scope>NUCLEOTIDE SEQUENCE</scope>
    <source>
        <strain evidence="2">Rmic-2018</strain>
    </source>
</reference>
<dbReference type="VEuPathDB" id="VectorBase:LOC119186308"/>
<feature type="region of interest" description="Disordered" evidence="1">
    <location>
        <begin position="101"/>
        <end position="129"/>
    </location>
</feature>
<feature type="region of interest" description="Disordered" evidence="1">
    <location>
        <begin position="59"/>
        <end position="87"/>
    </location>
</feature>
<keyword evidence="3" id="KW-1185">Reference proteome</keyword>
<dbReference type="EMBL" id="JABSTU010003538">
    <property type="protein sequence ID" value="KAH7971556.1"/>
    <property type="molecule type" value="Genomic_DNA"/>
</dbReference>
<comment type="caution">
    <text evidence="2">The sequence shown here is derived from an EMBL/GenBank/DDBJ whole genome shotgun (WGS) entry which is preliminary data.</text>
</comment>
<feature type="compositionally biased region" description="Basic residues" evidence="1">
    <location>
        <begin position="59"/>
        <end position="69"/>
    </location>
</feature>